<dbReference type="InterPro" id="IPR036513">
    <property type="entry name" value="STAS_dom_sf"/>
</dbReference>
<proteinExistence type="predicted"/>
<feature type="region of interest" description="Disordered" evidence="1">
    <location>
        <begin position="136"/>
        <end position="172"/>
    </location>
</feature>
<dbReference type="RefSeq" id="WP_185718135.1">
    <property type="nucleotide sequence ID" value="NZ_BAAAWI010000001.1"/>
</dbReference>
<evidence type="ECO:0000256" key="1">
    <source>
        <dbReference type="SAM" id="MobiDB-lite"/>
    </source>
</evidence>
<dbReference type="KEGG" id="ppel:H6H00_25065"/>
<gene>
    <name evidence="3" type="ORF">H6H00_25065</name>
</gene>
<dbReference type="Proteomes" id="UP000515728">
    <property type="component" value="Chromosome"/>
</dbReference>
<evidence type="ECO:0000313" key="4">
    <source>
        <dbReference type="Proteomes" id="UP000515728"/>
    </source>
</evidence>
<dbReference type="InterPro" id="IPR002645">
    <property type="entry name" value="STAS_dom"/>
</dbReference>
<evidence type="ECO:0000313" key="3">
    <source>
        <dbReference type="EMBL" id="QNG51380.1"/>
    </source>
</evidence>
<protein>
    <submittedName>
        <fullName evidence="3">STAS domain-containing protein</fullName>
    </submittedName>
</protein>
<name>A0A7G7MF19_9PSEU</name>
<dbReference type="PROSITE" id="PS50801">
    <property type="entry name" value="STAS"/>
    <property type="match status" value="1"/>
</dbReference>
<keyword evidence="4" id="KW-1185">Reference proteome</keyword>
<dbReference type="EMBL" id="CP060131">
    <property type="protein sequence ID" value="QNG51380.1"/>
    <property type="molecule type" value="Genomic_DNA"/>
</dbReference>
<dbReference type="Gene3D" id="3.30.750.24">
    <property type="entry name" value="STAS domain"/>
    <property type="match status" value="1"/>
</dbReference>
<sequence length="172" mass="18087">MTSWRPFQAAVESVAPGVRVVRTAGALDRAAAERLLRIADAQILLHLTKHVALRHLIVDLASVIRFDTDGLETLRAGWDERGDRGVRLHVAGCGGRVHLLPLGVGALMHDLSTFPSVEVAVAHLCPVEVPAGIGVPVPRPPSDPAVRTPPPPGGPAPLTPGGAPAASRPRRR</sequence>
<accession>A0A7G7MF19</accession>
<organism evidence="3 4">
    <name type="scientific">Pseudonocardia petroleophila</name>
    <dbReference type="NCBI Taxonomy" id="37331"/>
    <lineage>
        <taxon>Bacteria</taxon>
        <taxon>Bacillati</taxon>
        <taxon>Actinomycetota</taxon>
        <taxon>Actinomycetes</taxon>
        <taxon>Pseudonocardiales</taxon>
        <taxon>Pseudonocardiaceae</taxon>
        <taxon>Pseudonocardia</taxon>
    </lineage>
</organism>
<reference evidence="3 4" key="1">
    <citation type="submission" date="2020-08" db="EMBL/GenBank/DDBJ databases">
        <authorList>
            <person name="Mo P."/>
        </authorList>
    </citation>
    <scope>NUCLEOTIDE SEQUENCE [LARGE SCALE GENOMIC DNA]</scope>
    <source>
        <strain evidence="3 4">CGMCC 4.1532</strain>
    </source>
</reference>
<feature type="domain" description="STAS" evidence="2">
    <location>
        <begin position="16"/>
        <end position="124"/>
    </location>
</feature>
<dbReference type="Pfam" id="PF01740">
    <property type="entry name" value="STAS"/>
    <property type="match status" value="1"/>
</dbReference>
<feature type="compositionally biased region" description="Low complexity" evidence="1">
    <location>
        <begin position="159"/>
        <end position="172"/>
    </location>
</feature>
<feature type="compositionally biased region" description="Pro residues" evidence="1">
    <location>
        <begin position="137"/>
        <end position="158"/>
    </location>
</feature>
<dbReference type="SUPFAM" id="SSF52091">
    <property type="entry name" value="SpoIIaa-like"/>
    <property type="match status" value="1"/>
</dbReference>
<evidence type="ECO:0000259" key="2">
    <source>
        <dbReference type="PROSITE" id="PS50801"/>
    </source>
</evidence>
<dbReference type="AlphaFoldDB" id="A0A7G7MF19"/>